<dbReference type="AlphaFoldDB" id="L1LWV8"/>
<evidence type="ECO:0000313" key="1">
    <source>
        <dbReference type="EMBL" id="NNJ18971.1"/>
    </source>
</evidence>
<name>L1LWV8_9PSED</name>
<sequence>MKTYSYIPYYQGPTPTNPMRDELSTDEQEQKLEAFYADIATHFEDIGCTVKRNSVGLISITTDMPEKDCHDIVKGLLISLDLRADKL</sequence>
<dbReference type="RefSeq" id="WP_009402727.1">
    <property type="nucleotide sequence ID" value="NZ_AMWJ02000007.1"/>
</dbReference>
<dbReference type="Proteomes" id="UP000010448">
    <property type="component" value="Unassembled WGS sequence"/>
</dbReference>
<proteinExistence type="predicted"/>
<reference evidence="1 2" key="1">
    <citation type="journal article" date="2013" name="Genome Announc.">
        <title>Genome Sequence of Naphthalene-Degrading Soil Bacterium Pseudomonas putida CSV86.</title>
        <authorList>
            <person name="Phale P.S."/>
            <person name="Paliwal V."/>
            <person name="Raju S.C."/>
            <person name="Modak A."/>
            <person name="Purohit H.J."/>
        </authorList>
    </citation>
    <scope>NUCLEOTIDE SEQUENCE [LARGE SCALE GENOMIC DNA]</scope>
    <source>
        <strain evidence="1 2">CSV86</strain>
    </source>
</reference>
<dbReference type="OrthoDB" id="6997522at2"/>
<evidence type="ECO:0000313" key="2">
    <source>
        <dbReference type="Proteomes" id="UP000010448"/>
    </source>
</evidence>
<protein>
    <submittedName>
        <fullName evidence="1">Uncharacterized protein</fullName>
    </submittedName>
</protein>
<accession>L1LWV8</accession>
<comment type="caution">
    <text evidence="1">The sequence shown here is derived from an EMBL/GenBank/DDBJ whole genome shotgun (WGS) entry which is preliminary data.</text>
</comment>
<organism evidence="1 2">
    <name type="scientific">Pseudomonas bharatica CSV86</name>
    <dbReference type="NCBI Taxonomy" id="1005395"/>
    <lineage>
        <taxon>Bacteria</taxon>
        <taxon>Pseudomonadati</taxon>
        <taxon>Pseudomonadota</taxon>
        <taxon>Gammaproteobacteria</taxon>
        <taxon>Pseudomonadales</taxon>
        <taxon>Pseudomonadaceae</taxon>
        <taxon>Pseudomonas</taxon>
        <taxon>Pseudomonas bharatica</taxon>
    </lineage>
</organism>
<keyword evidence="2" id="KW-1185">Reference proteome</keyword>
<gene>
    <name evidence="1" type="ORF">CSV86_029620</name>
</gene>
<dbReference type="EMBL" id="AMWJ02000007">
    <property type="protein sequence ID" value="NNJ18971.1"/>
    <property type="molecule type" value="Genomic_DNA"/>
</dbReference>